<keyword evidence="8" id="KW-1185">Reference proteome</keyword>
<name>A0ABU4RSN9_9GAMM</name>
<proteinExistence type="predicted"/>
<evidence type="ECO:0000256" key="1">
    <source>
        <dbReference type="ARBA" id="ARBA00022448"/>
    </source>
</evidence>
<accession>A0ABU4RSN9</accession>
<dbReference type="Gene3D" id="2.60.450.10">
    <property type="entry name" value="Lipopolysaccharide (LPS) transport protein A like domain"/>
    <property type="match status" value="1"/>
</dbReference>
<dbReference type="Proteomes" id="UP001273505">
    <property type="component" value="Unassembled WGS sequence"/>
</dbReference>
<feature type="chain" id="PRO_5045057193" evidence="5">
    <location>
        <begin position="25"/>
        <end position="170"/>
    </location>
</feature>
<dbReference type="PANTHER" id="PTHR36504:SF1">
    <property type="entry name" value="LIPOPOLYSACCHARIDE EXPORT SYSTEM PROTEIN LPTA"/>
    <property type="match status" value="1"/>
</dbReference>
<dbReference type="PANTHER" id="PTHR36504">
    <property type="entry name" value="LIPOPOLYSACCHARIDE EXPORT SYSTEM PROTEIN LPTA"/>
    <property type="match status" value="1"/>
</dbReference>
<dbReference type="InterPro" id="IPR014340">
    <property type="entry name" value="LptA"/>
</dbReference>
<keyword evidence="2 5" id="KW-0732">Signal</keyword>
<keyword evidence="3" id="KW-0574">Periplasm</keyword>
<keyword evidence="1" id="KW-0813">Transport</keyword>
<evidence type="ECO:0000313" key="7">
    <source>
        <dbReference type="EMBL" id="MDX6847900.1"/>
    </source>
</evidence>
<gene>
    <name evidence="7" type="primary">lptA</name>
    <name evidence="7" type="ORF">SCD92_00925</name>
</gene>
<dbReference type="RefSeq" id="WP_302724496.1">
    <property type="nucleotide sequence ID" value="NZ_JAULRU010000797.1"/>
</dbReference>
<dbReference type="NCBIfam" id="TIGR03002">
    <property type="entry name" value="outer_YhbN_LptA"/>
    <property type="match status" value="1"/>
</dbReference>
<feature type="region of interest" description="Disordered" evidence="4">
    <location>
        <begin position="149"/>
        <end position="170"/>
    </location>
</feature>
<comment type="caution">
    <text evidence="7">The sequence shown here is derived from an EMBL/GenBank/DDBJ whole genome shotgun (WGS) entry which is preliminary data.</text>
</comment>
<protein>
    <submittedName>
        <fullName evidence="7">Lipopolysaccharide transport periplasmic protein LptA</fullName>
    </submittedName>
</protein>
<evidence type="ECO:0000313" key="8">
    <source>
        <dbReference type="Proteomes" id="UP001273505"/>
    </source>
</evidence>
<evidence type="ECO:0000259" key="6">
    <source>
        <dbReference type="Pfam" id="PF03968"/>
    </source>
</evidence>
<dbReference type="EMBL" id="JAXAFO010000001">
    <property type="protein sequence ID" value="MDX6847900.1"/>
    <property type="molecule type" value="Genomic_DNA"/>
</dbReference>
<feature type="signal peptide" evidence="5">
    <location>
        <begin position="1"/>
        <end position="24"/>
    </location>
</feature>
<evidence type="ECO:0000256" key="3">
    <source>
        <dbReference type="ARBA" id="ARBA00022764"/>
    </source>
</evidence>
<evidence type="ECO:0000256" key="5">
    <source>
        <dbReference type="SAM" id="SignalP"/>
    </source>
</evidence>
<dbReference type="Pfam" id="PF03968">
    <property type="entry name" value="LptD_N"/>
    <property type="match status" value="1"/>
</dbReference>
<feature type="domain" description="Organic solvent tolerance-like N-terminal" evidence="6">
    <location>
        <begin position="35"/>
        <end position="145"/>
    </location>
</feature>
<organism evidence="7 8">
    <name type="scientific">Gilvimarinus gilvus</name>
    <dbReference type="NCBI Taxonomy" id="3058038"/>
    <lineage>
        <taxon>Bacteria</taxon>
        <taxon>Pseudomonadati</taxon>
        <taxon>Pseudomonadota</taxon>
        <taxon>Gammaproteobacteria</taxon>
        <taxon>Cellvibrionales</taxon>
        <taxon>Cellvibrionaceae</taxon>
        <taxon>Gilvimarinus</taxon>
    </lineage>
</organism>
<sequence length="170" mass="18943">MTPINFLRSVSFALLMIVCTEVLALPDDRKQDFQLQANQQTFDQKNGRVTYTGEARLQQGSLIIRADTIVVQFNQDNSVEKITASGQPAHFEQQPSVERGIVSAKAGIIVYDSTVNTVSLSQNARLEQDGAIMQGHEIRYDINRELVSAKGDQQRDQPIQMTIPPAVIEQ</sequence>
<evidence type="ECO:0000256" key="2">
    <source>
        <dbReference type="ARBA" id="ARBA00022729"/>
    </source>
</evidence>
<dbReference type="InterPro" id="IPR005653">
    <property type="entry name" value="OstA-like_N"/>
</dbReference>
<reference evidence="7 8" key="1">
    <citation type="submission" date="2023-11" db="EMBL/GenBank/DDBJ databases">
        <title>Gilvimarinus fulvus sp. nov., isolated from the surface of Kelp.</title>
        <authorList>
            <person name="Sun Y.Y."/>
            <person name="Gong Y."/>
            <person name="Du Z.J."/>
        </authorList>
    </citation>
    <scope>NUCLEOTIDE SEQUENCE [LARGE SCALE GENOMIC DNA]</scope>
    <source>
        <strain evidence="7 8">SDUM040013</strain>
    </source>
</reference>
<evidence type="ECO:0000256" key="4">
    <source>
        <dbReference type="SAM" id="MobiDB-lite"/>
    </source>
</evidence>
<dbReference type="InterPro" id="IPR052037">
    <property type="entry name" value="LPS_export_LptA"/>
</dbReference>